<dbReference type="PANTHER" id="PTHR43470:SF3">
    <property type="entry name" value="PHOSPHATE TRANSPORT SYSTEM PERMEASE PROTEIN PSTA-RELATED"/>
    <property type="match status" value="1"/>
</dbReference>
<keyword evidence="4 8" id="KW-1003">Cell membrane</keyword>
<dbReference type="InterPro" id="IPR000515">
    <property type="entry name" value="MetI-like"/>
</dbReference>
<dbReference type="InterPro" id="IPR035906">
    <property type="entry name" value="MetI-like_sf"/>
</dbReference>
<evidence type="ECO:0000256" key="7">
    <source>
        <dbReference type="ARBA" id="ARBA00023136"/>
    </source>
</evidence>
<dbReference type="STRING" id="29349.CLOTH_14670"/>
<keyword evidence="3" id="KW-0813">Transport</keyword>
<dbReference type="GO" id="GO:0005886">
    <property type="term" value="C:plasma membrane"/>
    <property type="evidence" value="ECO:0007669"/>
    <property type="project" value="UniProtKB-SubCell"/>
</dbReference>
<evidence type="ECO:0000256" key="2">
    <source>
        <dbReference type="ARBA" id="ARBA00007069"/>
    </source>
</evidence>
<dbReference type="Proteomes" id="UP000190140">
    <property type="component" value="Unassembled WGS sequence"/>
</dbReference>
<keyword evidence="5 8" id="KW-0812">Transmembrane</keyword>
<feature type="transmembrane region" description="Helical" evidence="8">
    <location>
        <begin position="58"/>
        <end position="87"/>
    </location>
</feature>
<comment type="similarity">
    <text evidence="2 8">Belongs to the binding-protein-dependent transport system permease family. CysTW subfamily.</text>
</comment>
<reference evidence="10 11" key="1">
    <citation type="submission" date="2017-03" db="EMBL/GenBank/DDBJ databases">
        <title>Genome sequence of Clostridium thermoalcaliphilum DSM 7309.</title>
        <authorList>
            <person name="Poehlein A."/>
            <person name="Daniel R."/>
        </authorList>
    </citation>
    <scope>NUCLEOTIDE SEQUENCE [LARGE SCALE GENOMIC DNA]</scope>
    <source>
        <strain evidence="10 11">DSM 7309</strain>
    </source>
</reference>
<feature type="transmembrane region" description="Helical" evidence="8">
    <location>
        <begin position="99"/>
        <end position="127"/>
    </location>
</feature>
<accession>A0A1V4I6A5</accession>
<feature type="domain" description="ABC transmembrane type-1" evidence="9">
    <location>
        <begin position="62"/>
        <end position="268"/>
    </location>
</feature>
<proteinExistence type="inferred from homology"/>
<keyword evidence="11" id="KW-1185">Reference proteome</keyword>
<evidence type="ECO:0000256" key="8">
    <source>
        <dbReference type="RuleBase" id="RU363043"/>
    </source>
</evidence>
<keyword evidence="7 8" id="KW-0472">Membrane</keyword>
<evidence type="ECO:0000256" key="1">
    <source>
        <dbReference type="ARBA" id="ARBA00004651"/>
    </source>
</evidence>
<evidence type="ECO:0000256" key="5">
    <source>
        <dbReference type="ARBA" id="ARBA00022692"/>
    </source>
</evidence>
<evidence type="ECO:0000259" key="9">
    <source>
        <dbReference type="PROSITE" id="PS50928"/>
    </source>
</evidence>
<feature type="transmembrane region" description="Helical" evidence="8">
    <location>
        <begin position="12"/>
        <end position="38"/>
    </location>
</feature>
<dbReference type="PROSITE" id="PS50928">
    <property type="entry name" value="ABC_TM1"/>
    <property type="match status" value="1"/>
</dbReference>
<sequence>MNKKITEKIAFTILTLVAMIVVIPTVLIIGYIFVRGIGTVNWEFLTAMPRQGMRAGGIYPAIVGTLYLVLGTIAFALPLGIGSAIYLTEYAKQGKLSRMIRLAIVNLAGVPSVVYGLFGLGLFVLFLGFGSSILAGSLTLACLILPVVITASEEALKSVPRSYREASLALGATKWQTIYKVVLPHAMPGILTGAILGIGRAAGETAPILLTVAAFFLPRLPRTVFDQAMALPYHLYIISTQVPNMPEEIKYGTALVLLGVVGIFFIIATTIRIKFKTSNRA</sequence>
<dbReference type="PANTHER" id="PTHR43470">
    <property type="entry name" value="PHOSPHATE TRANSPORT SYSTEM PERMEASE PROTEIN PSTA-RELATED"/>
    <property type="match status" value="1"/>
</dbReference>
<dbReference type="AlphaFoldDB" id="A0A1V4I6A5"/>
<dbReference type="Pfam" id="PF00528">
    <property type="entry name" value="BPD_transp_1"/>
    <property type="match status" value="1"/>
</dbReference>
<evidence type="ECO:0000313" key="10">
    <source>
        <dbReference type="EMBL" id="OPJ55409.1"/>
    </source>
</evidence>
<feature type="transmembrane region" description="Helical" evidence="8">
    <location>
        <begin position="251"/>
        <end position="271"/>
    </location>
</feature>
<name>A0A1V4I6A5_9FIRM</name>
<dbReference type="SUPFAM" id="SSF161098">
    <property type="entry name" value="MetI-like"/>
    <property type="match status" value="1"/>
</dbReference>
<comment type="caution">
    <text evidence="10">The sequence shown here is derived from an EMBL/GenBank/DDBJ whole genome shotgun (WGS) entry which is preliminary data.</text>
</comment>
<evidence type="ECO:0000313" key="11">
    <source>
        <dbReference type="Proteomes" id="UP000190140"/>
    </source>
</evidence>
<dbReference type="NCBIfam" id="TIGR00974">
    <property type="entry name" value="3a0107s02c"/>
    <property type="match status" value="1"/>
</dbReference>
<keyword evidence="6 8" id="KW-1133">Transmembrane helix</keyword>
<dbReference type="OrthoDB" id="9785113at2"/>
<dbReference type="RefSeq" id="WP_079412618.1">
    <property type="nucleotide sequence ID" value="NZ_MZGW01000005.1"/>
</dbReference>
<dbReference type="Gene3D" id="1.10.3720.10">
    <property type="entry name" value="MetI-like"/>
    <property type="match status" value="1"/>
</dbReference>
<gene>
    <name evidence="10" type="primary">pstA</name>
    <name evidence="10" type="ORF">CLOTH_14670</name>
</gene>
<dbReference type="GO" id="GO:0005315">
    <property type="term" value="F:phosphate transmembrane transporter activity"/>
    <property type="evidence" value="ECO:0007669"/>
    <property type="project" value="InterPro"/>
</dbReference>
<comment type="subcellular location">
    <subcellularLocation>
        <location evidence="1 8">Cell membrane</location>
        <topology evidence="1 8">Multi-pass membrane protein</topology>
    </subcellularLocation>
</comment>
<feature type="transmembrane region" description="Helical" evidence="8">
    <location>
        <begin position="133"/>
        <end position="151"/>
    </location>
</feature>
<evidence type="ECO:0000256" key="3">
    <source>
        <dbReference type="ARBA" id="ARBA00022448"/>
    </source>
</evidence>
<evidence type="ECO:0000256" key="4">
    <source>
        <dbReference type="ARBA" id="ARBA00022475"/>
    </source>
</evidence>
<protein>
    <recommendedName>
        <fullName evidence="8">Phosphate transport system permease protein PstA</fullName>
    </recommendedName>
</protein>
<dbReference type="EMBL" id="MZGW01000005">
    <property type="protein sequence ID" value="OPJ55409.1"/>
    <property type="molecule type" value="Genomic_DNA"/>
</dbReference>
<dbReference type="CDD" id="cd06261">
    <property type="entry name" value="TM_PBP2"/>
    <property type="match status" value="1"/>
</dbReference>
<organism evidence="10 11">
    <name type="scientific">Alkalithermobacter paradoxus</name>
    <dbReference type="NCBI Taxonomy" id="29349"/>
    <lineage>
        <taxon>Bacteria</taxon>
        <taxon>Bacillati</taxon>
        <taxon>Bacillota</taxon>
        <taxon>Clostridia</taxon>
        <taxon>Peptostreptococcales</taxon>
        <taxon>Tepidibacteraceae</taxon>
        <taxon>Alkalithermobacter</taxon>
    </lineage>
</organism>
<dbReference type="GO" id="GO:0035435">
    <property type="term" value="P:phosphate ion transmembrane transport"/>
    <property type="evidence" value="ECO:0007669"/>
    <property type="project" value="InterPro"/>
</dbReference>
<dbReference type="InterPro" id="IPR005672">
    <property type="entry name" value="Phosphate_PstA"/>
</dbReference>
<evidence type="ECO:0000256" key="6">
    <source>
        <dbReference type="ARBA" id="ARBA00022989"/>
    </source>
</evidence>
<feature type="transmembrane region" description="Helical" evidence="8">
    <location>
        <begin position="190"/>
        <end position="217"/>
    </location>
</feature>